<gene>
    <name evidence="1 3" type="primary">COX7A2</name>
</gene>
<accession>A0A5F5PMM3</accession>
<dbReference type="Bgee" id="ENSECAG00000012469">
    <property type="expression patterns" value="Expressed in trophectoderm and 23 other cell types or tissues"/>
</dbReference>
<organism evidence="1 2">
    <name type="scientific">Equus caballus</name>
    <name type="common">Horse</name>
    <dbReference type="NCBI Taxonomy" id="9796"/>
    <lineage>
        <taxon>Eukaryota</taxon>
        <taxon>Metazoa</taxon>
        <taxon>Chordata</taxon>
        <taxon>Craniata</taxon>
        <taxon>Vertebrata</taxon>
        <taxon>Euteleostomi</taxon>
        <taxon>Mammalia</taxon>
        <taxon>Eutheria</taxon>
        <taxon>Laurasiatheria</taxon>
        <taxon>Perissodactyla</taxon>
        <taxon>Equidae</taxon>
        <taxon>Equus</taxon>
    </lineage>
</organism>
<reference evidence="1 2" key="1">
    <citation type="journal article" date="2009" name="Science">
        <title>Genome sequence, comparative analysis, and population genetics of the domestic horse.</title>
        <authorList>
            <consortium name="Broad Institute Genome Sequencing Platform"/>
            <consortium name="Broad Institute Whole Genome Assembly Team"/>
            <person name="Wade C.M."/>
            <person name="Giulotto E."/>
            <person name="Sigurdsson S."/>
            <person name="Zoli M."/>
            <person name="Gnerre S."/>
            <person name="Imsland F."/>
            <person name="Lear T.L."/>
            <person name="Adelson D.L."/>
            <person name="Bailey E."/>
            <person name="Bellone R.R."/>
            <person name="Bloecker H."/>
            <person name="Distl O."/>
            <person name="Edgar R.C."/>
            <person name="Garber M."/>
            <person name="Leeb T."/>
            <person name="Mauceli E."/>
            <person name="MacLeod J.N."/>
            <person name="Penedo M.C.T."/>
            <person name="Raison J.M."/>
            <person name="Sharpe T."/>
            <person name="Vogel J."/>
            <person name="Andersson L."/>
            <person name="Antczak D.F."/>
            <person name="Biagi T."/>
            <person name="Binns M.M."/>
            <person name="Chowdhary B.P."/>
            <person name="Coleman S.J."/>
            <person name="Della Valle G."/>
            <person name="Fryc S."/>
            <person name="Guerin G."/>
            <person name="Hasegawa T."/>
            <person name="Hill E.W."/>
            <person name="Jurka J."/>
            <person name="Kiialainen A."/>
            <person name="Lindgren G."/>
            <person name="Liu J."/>
            <person name="Magnani E."/>
            <person name="Mickelson J.R."/>
            <person name="Murray J."/>
            <person name="Nergadze S.G."/>
            <person name="Onofrio R."/>
            <person name="Pedroni S."/>
            <person name="Piras M.F."/>
            <person name="Raudsepp T."/>
            <person name="Rocchi M."/>
            <person name="Roeed K.H."/>
            <person name="Ryder O.A."/>
            <person name="Searle S."/>
            <person name="Skow L."/>
            <person name="Swinburne J.E."/>
            <person name="Syvaenen A.C."/>
            <person name="Tozaki T."/>
            <person name="Valberg S.J."/>
            <person name="Vaudin M."/>
            <person name="White J.R."/>
            <person name="Zody M.C."/>
            <person name="Lander E.S."/>
            <person name="Lindblad-Toh K."/>
        </authorList>
    </citation>
    <scope>NUCLEOTIDE SEQUENCE [LARGE SCALE GENOMIC DNA]</scope>
    <source>
        <strain evidence="1 2">Thoroughbred</strain>
    </source>
</reference>
<evidence type="ECO:0000313" key="2">
    <source>
        <dbReference type="Proteomes" id="UP000002281"/>
    </source>
</evidence>
<dbReference type="Proteomes" id="UP000002281">
    <property type="component" value="Chromosome 10"/>
</dbReference>
<evidence type="ECO:0000313" key="1">
    <source>
        <dbReference type="Ensembl" id="ENSECAP00000049653.1"/>
    </source>
</evidence>
<protein>
    <submittedName>
        <fullName evidence="1">Cytochrome c oxidase subunit 7A2</fullName>
    </submittedName>
</protein>
<dbReference type="Ensembl" id="ENSECAT00000076378.2">
    <property type="protein sequence ID" value="ENSECAP00000049653.1"/>
    <property type="gene ID" value="ENSECAG00000012469.4"/>
</dbReference>
<dbReference type="GeneTree" id="ENSGT00940000154550"/>
<keyword evidence="2" id="KW-1185">Reference proteome</keyword>
<dbReference type="AlphaFoldDB" id="A0A5F5PMM3"/>
<name>A0A5F5PMM3_HORSE</name>
<reference evidence="1" key="3">
    <citation type="submission" date="2025-09" db="UniProtKB">
        <authorList>
            <consortium name="Ensembl"/>
        </authorList>
    </citation>
    <scope>IDENTIFICATION</scope>
    <source>
        <strain evidence="1">Thoroughbred</strain>
    </source>
</reference>
<evidence type="ECO:0000313" key="3">
    <source>
        <dbReference type="VGNC" id="VGNC:51019"/>
    </source>
</evidence>
<proteinExistence type="predicted"/>
<reference evidence="1" key="2">
    <citation type="submission" date="2025-08" db="UniProtKB">
        <authorList>
            <consortium name="Ensembl"/>
        </authorList>
    </citation>
    <scope>IDENTIFICATION</scope>
    <source>
        <strain evidence="1">Thoroughbred</strain>
    </source>
</reference>
<sequence>MLRNLLGLRHLARRTISTASRRQFENKVPEKQKLFQEQHMLYISWLWLRFPRSRTDFSRPSSQLVQFHSALCGPVI</sequence>
<dbReference type="VGNC" id="VGNC:51019">
    <property type="gene designation" value="COX7A2"/>
</dbReference>
<dbReference type="ExpressionAtlas" id="A0A5F5PMM3">
    <property type="expression patterns" value="baseline"/>
</dbReference>